<organism evidence="4 5">
    <name type="scientific">Actinomadura meridiana</name>
    <dbReference type="NCBI Taxonomy" id="559626"/>
    <lineage>
        <taxon>Bacteria</taxon>
        <taxon>Bacillati</taxon>
        <taxon>Actinomycetota</taxon>
        <taxon>Actinomycetes</taxon>
        <taxon>Streptosporangiales</taxon>
        <taxon>Thermomonosporaceae</taxon>
        <taxon>Actinomadura</taxon>
    </lineage>
</organism>
<protein>
    <recommendedName>
        <fullName evidence="3">Pyrrolo-quinoline quinone repeat domain-containing protein</fullName>
    </recommendedName>
</protein>
<evidence type="ECO:0000259" key="3">
    <source>
        <dbReference type="Pfam" id="PF13360"/>
    </source>
</evidence>
<feature type="region of interest" description="Disordered" evidence="1">
    <location>
        <begin position="429"/>
        <end position="450"/>
    </location>
</feature>
<evidence type="ECO:0000313" key="5">
    <source>
        <dbReference type="Proteomes" id="UP001501710"/>
    </source>
</evidence>
<dbReference type="Gene3D" id="2.130.10.10">
    <property type="entry name" value="YVTN repeat-like/Quinoprotein amine dehydrogenase"/>
    <property type="match status" value="1"/>
</dbReference>
<dbReference type="Pfam" id="PF13360">
    <property type="entry name" value="PQQ_2"/>
    <property type="match status" value="1"/>
</dbReference>
<accession>A0ABP8CPJ5</accession>
<keyword evidence="2" id="KW-0812">Transmembrane</keyword>
<feature type="domain" description="Pyrrolo-quinoline quinone repeat" evidence="3">
    <location>
        <begin position="73"/>
        <end position="250"/>
    </location>
</feature>
<dbReference type="Proteomes" id="UP001501710">
    <property type="component" value="Unassembled WGS sequence"/>
</dbReference>
<dbReference type="InterPro" id="IPR011047">
    <property type="entry name" value="Quinoprotein_ADH-like_sf"/>
</dbReference>
<evidence type="ECO:0000256" key="2">
    <source>
        <dbReference type="SAM" id="Phobius"/>
    </source>
</evidence>
<evidence type="ECO:0000313" key="4">
    <source>
        <dbReference type="EMBL" id="GAA4241766.1"/>
    </source>
</evidence>
<proteinExistence type="predicted"/>
<dbReference type="InterPro" id="IPR002372">
    <property type="entry name" value="PQQ_rpt_dom"/>
</dbReference>
<keyword evidence="5" id="KW-1185">Reference proteome</keyword>
<feature type="transmembrane region" description="Helical" evidence="2">
    <location>
        <begin position="24"/>
        <end position="44"/>
    </location>
</feature>
<evidence type="ECO:0000256" key="1">
    <source>
        <dbReference type="SAM" id="MobiDB-lite"/>
    </source>
</evidence>
<comment type="caution">
    <text evidence="4">The sequence shown here is derived from an EMBL/GenBank/DDBJ whole genome shotgun (WGS) entry which is preliminary data.</text>
</comment>
<reference evidence="5" key="1">
    <citation type="journal article" date="2019" name="Int. J. Syst. Evol. Microbiol.">
        <title>The Global Catalogue of Microorganisms (GCM) 10K type strain sequencing project: providing services to taxonomists for standard genome sequencing and annotation.</title>
        <authorList>
            <consortium name="The Broad Institute Genomics Platform"/>
            <consortium name="The Broad Institute Genome Sequencing Center for Infectious Disease"/>
            <person name="Wu L."/>
            <person name="Ma J."/>
        </authorList>
    </citation>
    <scope>NUCLEOTIDE SEQUENCE [LARGE SCALE GENOMIC DNA]</scope>
    <source>
        <strain evidence="5">JCM 17440</strain>
    </source>
</reference>
<dbReference type="Gene3D" id="2.40.10.480">
    <property type="match status" value="1"/>
</dbReference>
<name>A0ABP8CPJ5_9ACTN</name>
<sequence length="450" mass="47604">MSSPTESPVFEVPRPPRPGKRQRWRYLFLLFPIAVGVVAVVNGLSGGDESSGPTAKLAWWLDNTKAPLAPHDPVAWTSGDVLALAAGRQVTGYGVTDGTKRWAVPLTGDVCAASKLMSGGRIAVLHSDPGAKCGRVQVIDVQRGTAVWQRPLPPWDSSGDKETQVVIADGVVAAQREDEGINAFRLRDGKPIWQRIGLVQGCLYAGVGGGEALVAEQTCRGGLTTAVQSLHAANGKPRWTRVLGEDTGVAGIFSTNPVVIGTGDGYSGEVNEVMLLNKSGAPAGRVKLGKDTKVQCATGEATWCDGIVLNGTTAYVRVQVGEFSGANVVAYDLTIGRRLWKSDITDRAELVPVGMDGARLIAAHPPVSSRKHGYSGEPSTVVALDPRTGKSSELMSISESQTGVDEMIRSKGRLSWVNGLFVLVRQDSEPGSEPVLAVYEPPKNKAAPNQ</sequence>
<keyword evidence="2" id="KW-0472">Membrane</keyword>
<dbReference type="SUPFAM" id="SSF50998">
    <property type="entry name" value="Quinoprotein alcohol dehydrogenase-like"/>
    <property type="match status" value="1"/>
</dbReference>
<dbReference type="EMBL" id="BAABAS010000029">
    <property type="protein sequence ID" value="GAA4241766.1"/>
    <property type="molecule type" value="Genomic_DNA"/>
</dbReference>
<gene>
    <name evidence="4" type="ORF">GCM10022254_71960</name>
</gene>
<keyword evidence="2" id="KW-1133">Transmembrane helix</keyword>
<dbReference type="InterPro" id="IPR015943">
    <property type="entry name" value="WD40/YVTN_repeat-like_dom_sf"/>
</dbReference>